<evidence type="ECO:0000256" key="1">
    <source>
        <dbReference type="SAM" id="Phobius"/>
    </source>
</evidence>
<comment type="caution">
    <text evidence="2">The sequence shown here is derived from an EMBL/GenBank/DDBJ whole genome shotgun (WGS) entry which is preliminary data.</text>
</comment>
<gene>
    <name evidence="2" type="ORF">CSA56_00185</name>
</gene>
<dbReference type="EMBL" id="PDSK01000008">
    <property type="protein sequence ID" value="PIE36506.1"/>
    <property type="molecule type" value="Genomic_DNA"/>
</dbReference>
<dbReference type="AlphaFoldDB" id="A0A2G6KLG7"/>
<dbReference type="SUPFAM" id="SSF109998">
    <property type="entry name" value="Triger factor/SurA peptide-binding domain-like"/>
    <property type="match status" value="1"/>
</dbReference>
<keyword evidence="1" id="KW-1133">Transmembrane helix</keyword>
<evidence type="ECO:0000313" key="2">
    <source>
        <dbReference type="EMBL" id="PIE36506.1"/>
    </source>
</evidence>
<proteinExistence type="predicted"/>
<name>A0A2G6KLG7_9BACT</name>
<sequence>MRESQEKKYCTGSFGVMRNAAKIIGFCLIGIGVSLIHSSPHAEVIDKIVAILDGELILLSEIREHMEKPVVQLIVNLTPADNFEEEALAYLLERHLLRQEIQYLAFPKEKDLTRSLAIDYIILTYNHEGLDQFYERMRANGISEAELEEELTLYMKGVDYIRRKFRFNADIDQPDVVLHLFQNWLKDLKAKTRIEKLP</sequence>
<reference evidence="2 3" key="1">
    <citation type="submission" date="2017-10" db="EMBL/GenBank/DDBJ databases">
        <title>Novel microbial diversity and functional potential in the marine mammal oral microbiome.</title>
        <authorList>
            <person name="Dudek N.K."/>
            <person name="Sun C.L."/>
            <person name="Burstein D."/>
            <person name="Kantor R.S."/>
            <person name="Aliaga Goltsman D.S."/>
            <person name="Bik E.M."/>
            <person name="Thomas B.C."/>
            <person name="Banfield J.F."/>
            <person name="Relman D.A."/>
        </authorList>
    </citation>
    <scope>NUCLEOTIDE SEQUENCE [LARGE SCALE GENOMIC DNA]</scope>
    <source>
        <strain evidence="2">DOLJORAL78_47_16</strain>
    </source>
</reference>
<dbReference type="InterPro" id="IPR027304">
    <property type="entry name" value="Trigger_fact/SurA_dom_sf"/>
</dbReference>
<feature type="transmembrane region" description="Helical" evidence="1">
    <location>
        <begin position="20"/>
        <end position="37"/>
    </location>
</feature>
<dbReference type="Gene3D" id="1.10.4030.10">
    <property type="entry name" value="Porin chaperone SurA, peptide-binding domain"/>
    <property type="match status" value="1"/>
</dbReference>
<dbReference type="Proteomes" id="UP000230821">
    <property type="component" value="Unassembled WGS sequence"/>
</dbReference>
<evidence type="ECO:0000313" key="3">
    <source>
        <dbReference type="Proteomes" id="UP000230821"/>
    </source>
</evidence>
<protein>
    <submittedName>
        <fullName evidence="2">Uncharacterized protein</fullName>
    </submittedName>
</protein>
<organism evidence="2 3">
    <name type="scientific">candidate division KSB3 bacterium</name>
    <dbReference type="NCBI Taxonomy" id="2044937"/>
    <lineage>
        <taxon>Bacteria</taxon>
        <taxon>candidate division KSB3</taxon>
    </lineage>
</organism>
<keyword evidence="1" id="KW-0812">Transmembrane</keyword>
<accession>A0A2G6KLG7</accession>
<keyword evidence="1" id="KW-0472">Membrane</keyword>